<keyword evidence="2" id="KW-1185">Reference proteome</keyword>
<name>A0A7W3QKT7_ACTNM</name>
<proteinExistence type="predicted"/>
<protein>
    <recommendedName>
        <fullName evidence="3">CU044_5270 family protein</fullName>
    </recommendedName>
</protein>
<gene>
    <name evidence="1" type="ORF">HNR61_002339</name>
</gene>
<evidence type="ECO:0000313" key="1">
    <source>
        <dbReference type="EMBL" id="MBA8950726.1"/>
    </source>
</evidence>
<dbReference type="InterPro" id="IPR047789">
    <property type="entry name" value="CU044_5270-like"/>
</dbReference>
<dbReference type="EMBL" id="JACJIA010000002">
    <property type="protein sequence ID" value="MBA8950726.1"/>
    <property type="molecule type" value="Genomic_DNA"/>
</dbReference>
<organism evidence="1 2">
    <name type="scientific">Actinomadura namibiensis</name>
    <dbReference type="NCBI Taxonomy" id="182080"/>
    <lineage>
        <taxon>Bacteria</taxon>
        <taxon>Bacillati</taxon>
        <taxon>Actinomycetota</taxon>
        <taxon>Actinomycetes</taxon>
        <taxon>Streptosporangiales</taxon>
        <taxon>Thermomonosporaceae</taxon>
        <taxon>Actinomadura</taxon>
    </lineage>
</organism>
<dbReference type="AlphaFoldDB" id="A0A7W3QKT7"/>
<sequence>MTHDEIDLFRRARPEAPAYDPAAKAGLRERLAAQTIEETPVRTRRPVRRFAAVGALTAAMAVGVTVVQNVEWGGGAPGPDGRSRPVVLGPVANAAAGEFAAKAIDRANAESPATPRPDQWGYVKSVHAESSKGTGGRLFGPPDRRVTEESWRRVDGTQSATVVRGKVQVRPVTDLERSAVPRNDYPYLLSLPTDPKALLDTVYKATESHPVDRNAAAFGAIEAFMRDAALPPRLRAAMYGALAKIPGIQFERRAADILGRPGVTFSVVEEGYLRSEIMIDPRTYEYLGHRTVVIKAHRATTEHGTVIRDRPGTVLGWGGLVRAGIVDGAGARP</sequence>
<comment type="caution">
    <text evidence="1">The sequence shown here is derived from an EMBL/GenBank/DDBJ whole genome shotgun (WGS) entry which is preliminary data.</text>
</comment>
<evidence type="ECO:0000313" key="2">
    <source>
        <dbReference type="Proteomes" id="UP000572680"/>
    </source>
</evidence>
<evidence type="ECO:0008006" key="3">
    <source>
        <dbReference type="Google" id="ProtNLM"/>
    </source>
</evidence>
<dbReference type="Proteomes" id="UP000572680">
    <property type="component" value="Unassembled WGS sequence"/>
</dbReference>
<dbReference type="RefSeq" id="WP_182843082.1">
    <property type="nucleotide sequence ID" value="NZ_BAAALP010000053.1"/>
</dbReference>
<reference evidence="1 2" key="1">
    <citation type="submission" date="2020-08" db="EMBL/GenBank/DDBJ databases">
        <title>Genomic Encyclopedia of Type Strains, Phase IV (KMG-IV): sequencing the most valuable type-strain genomes for metagenomic binning, comparative biology and taxonomic classification.</title>
        <authorList>
            <person name="Goeker M."/>
        </authorList>
    </citation>
    <scope>NUCLEOTIDE SEQUENCE [LARGE SCALE GENOMIC DNA]</scope>
    <source>
        <strain evidence="1 2">DSM 44197</strain>
    </source>
</reference>
<accession>A0A7W3QKT7</accession>
<dbReference type="NCBIfam" id="NF038083">
    <property type="entry name" value="CU044_5270_fam"/>
    <property type="match status" value="1"/>
</dbReference>